<evidence type="ECO:0000256" key="2">
    <source>
        <dbReference type="ARBA" id="ARBA00022803"/>
    </source>
</evidence>
<dbReference type="GO" id="GO:0030544">
    <property type="term" value="F:Hsp70 protein binding"/>
    <property type="evidence" value="ECO:0007669"/>
    <property type="project" value="TreeGrafter"/>
</dbReference>
<organism evidence="4">
    <name type="scientific">Pyramimonas obovata</name>
    <dbReference type="NCBI Taxonomy" id="1411642"/>
    <lineage>
        <taxon>Eukaryota</taxon>
        <taxon>Viridiplantae</taxon>
        <taxon>Chlorophyta</taxon>
        <taxon>Pyramimonadophyceae</taxon>
        <taxon>Pyramimonadales</taxon>
        <taxon>Pyramimonadaceae</taxon>
        <taxon>Pyramimonas</taxon>
        <taxon>Pyramimonas incertae sedis</taxon>
    </lineage>
</organism>
<dbReference type="InterPro" id="IPR011990">
    <property type="entry name" value="TPR-like_helical_dom_sf"/>
</dbReference>
<dbReference type="PANTHER" id="PTHR45883:SF2">
    <property type="entry name" value="HSC70-INTERACTING PROTEIN"/>
    <property type="match status" value="1"/>
</dbReference>
<dbReference type="AlphaFoldDB" id="A0A7S0R6J8"/>
<name>A0A7S0R6J8_9CHLO</name>
<feature type="region of interest" description="Disordered" evidence="3">
    <location>
        <begin position="53"/>
        <end position="89"/>
    </location>
</feature>
<feature type="compositionally biased region" description="Pro residues" evidence="3">
    <location>
        <begin position="73"/>
        <end position="84"/>
    </location>
</feature>
<protein>
    <recommendedName>
        <fullName evidence="5">Hsp70-interacting protein N-terminal domain-containing protein</fullName>
    </recommendedName>
</protein>
<sequence>MDLLRELRELRFGYFLEDLSHLLSELRQTPELLEDPDLQNFKAFIREWSVLHASQPDRPSRPPSFTRVAYTAPPRPSSPPPPPTHYESSTNIDELLDEDCVPPDNDPPAEMGPIDMLSSDSDNLALVSRLEEIKIAASEAASREDYEGAIKSYTECIKAAPTSLVFARRAECFLKLKKPNAAIRDCDAATNLNADCGKAFKIRGTAHRLLGHWEEALKDLGAGQALDYDPDTYELQRVVQTKCAAIRRRRQQRFKEEEQLRQQEAARRRNSEREARRREEEAERRQRAEAEAEAEARRRRAEEERRRAQTPPPSAPPKPRPPVSIPPHIVKKISEDPDLTKVFCKPTTLTILAEICAHTFGNPTPPS</sequence>
<evidence type="ECO:0000313" key="4">
    <source>
        <dbReference type="EMBL" id="CAD8668328.1"/>
    </source>
</evidence>
<evidence type="ECO:0008006" key="5">
    <source>
        <dbReference type="Google" id="ProtNLM"/>
    </source>
</evidence>
<evidence type="ECO:0000256" key="3">
    <source>
        <dbReference type="SAM" id="MobiDB-lite"/>
    </source>
</evidence>
<proteinExistence type="predicted"/>
<dbReference type="SMART" id="SM00028">
    <property type="entry name" value="TPR"/>
    <property type="match status" value="2"/>
</dbReference>
<dbReference type="SUPFAM" id="SSF48452">
    <property type="entry name" value="TPR-like"/>
    <property type="match status" value="1"/>
</dbReference>
<accession>A0A7S0R6J8</accession>
<feature type="compositionally biased region" description="Pro residues" evidence="3">
    <location>
        <begin position="310"/>
        <end position="325"/>
    </location>
</feature>
<dbReference type="InterPro" id="IPR019734">
    <property type="entry name" value="TPR_rpt"/>
</dbReference>
<feature type="compositionally biased region" description="Basic and acidic residues" evidence="3">
    <location>
        <begin position="253"/>
        <end position="307"/>
    </location>
</feature>
<feature type="region of interest" description="Disordered" evidence="3">
    <location>
        <begin position="251"/>
        <end position="332"/>
    </location>
</feature>
<gene>
    <name evidence="4" type="ORF">POBO1169_LOCUS9472</name>
</gene>
<dbReference type="PANTHER" id="PTHR45883">
    <property type="entry name" value="HSC70-INTERACTING PROTEIN"/>
    <property type="match status" value="1"/>
</dbReference>
<reference evidence="4" key="1">
    <citation type="submission" date="2021-01" db="EMBL/GenBank/DDBJ databases">
        <authorList>
            <person name="Corre E."/>
            <person name="Pelletier E."/>
            <person name="Niang G."/>
            <person name="Scheremetjew M."/>
            <person name="Finn R."/>
            <person name="Kale V."/>
            <person name="Holt S."/>
            <person name="Cochrane G."/>
            <person name="Meng A."/>
            <person name="Brown T."/>
            <person name="Cohen L."/>
        </authorList>
    </citation>
    <scope>NUCLEOTIDE SEQUENCE</scope>
    <source>
        <strain evidence="4">CCMP722</strain>
    </source>
</reference>
<dbReference type="EMBL" id="HBFA01018538">
    <property type="protein sequence ID" value="CAD8668328.1"/>
    <property type="molecule type" value="Transcribed_RNA"/>
</dbReference>
<keyword evidence="1" id="KW-0677">Repeat</keyword>
<keyword evidence="2" id="KW-0802">TPR repeat</keyword>
<dbReference type="Gene3D" id="1.25.40.10">
    <property type="entry name" value="Tetratricopeptide repeat domain"/>
    <property type="match status" value="1"/>
</dbReference>
<evidence type="ECO:0000256" key="1">
    <source>
        <dbReference type="ARBA" id="ARBA00022737"/>
    </source>
</evidence>